<sequence length="143" mass="14920">MRSSATVLVYSDDANTRAQVRLAAGRRPAADVPPVEFVECATLPAVLKRLDEGGIDVCVLDGEAVPAGGMGVCRQIKDEVFRCPPVLLLIGRPQDAWLATWSRADAAVTLPVEPVEFAASLASLLRPPPPGTDGGAAPPPSPQ</sequence>
<keyword evidence="1" id="KW-0597">Phosphoprotein</keyword>
<reference evidence="4 5" key="1">
    <citation type="submission" date="2024-10" db="EMBL/GenBank/DDBJ databases">
        <title>The Natural Products Discovery Center: Release of the First 8490 Sequenced Strains for Exploring Actinobacteria Biosynthetic Diversity.</title>
        <authorList>
            <person name="Kalkreuter E."/>
            <person name="Kautsar S.A."/>
            <person name="Yang D."/>
            <person name="Bader C.D."/>
            <person name="Teijaro C.N."/>
            <person name="Fluegel L."/>
            <person name="Davis C.M."/>
            <person name="Simpson J.R."/>
            <person name="Lauterbach L."/>
            <person name="Steele A.D."/>
            <person name="Gui C."/>
            <person name="Meng S."/>
            <person name="Li G."/>
            <person name="Viehrig K."/>
            <person name="Ye F."/>
            <person name="Su P."/>
            <person name="Kiefer A.F."/>
            <person name="Nichols A."/>
            <person name="Cepeda A.J."/>
            <person name="Yan W."/>
            <person name="Fan B."/>
            <person name="Jiang Y."/>
            <person name="Adhikari A."/>
            <person name="Zheng C.-J."/>
            <person name="Schuster L."/>
            <person name="Cowan T.M."/>
            <person name="Smanski M.J."/>
            <person name="Chevrette M.G."/>
            <person name="De Carvalho L.P.S."/>
            <person name="Shen B."/>
        </authorList>
    </citation>
    <scope>NUCLEOTIDE SEQUENCE [LARGE SCALE GENOMIC DNA]</scope>
    <source>
        <strain evidence="4 5">NPDC053346</strain>
    </source>
</reference>
<feature type="domain" description="Response regulatory" evidence="3">
    <location>
        <begin position="6"/>
        <end position="125"/>
    </location>
</feature>
<keyword evidence="5" id="KW-1185">Reference proteome</keyword>
<dbReference type="InterPro" id="IPR011006">
    <property type="entry name" value="CheY-like_superfamily"/>
</dbReference>
<dbReference type="Gene3D" id="3.40.50.2300">
    <property type="match status" value="1"/>
</dbReference>
<evidence type="ECO:0000259" key="3">
    <source>
        <dbReference type="PROSITE" id="PS50110"/>
    </source>
</evidence>
<proteinExistence type="predicted"/>
<protein>
    <recommendedName>
        <fullName evidence="3">Response regulatory domain-containing protein</fullName>
    </recommendedName>
</protein>
<feature type="compositionally biased region" description="Pro residues" evidence="2">
    <location>
        <begin position="126"/>
        <end position="143"/>
    </location>
</feature>
<dbReference type="RefSeq" id="WP_399618319.1">
    <property type="nucleotide sequence ID" value="NZ_JBITYT010000011.1"/>
</dbReference>
<feature type="modified residue" description="4-aspartylphosphate" evidence="1">
    <location>
        <position position="61"/>
    </location>
</feature>
<accession>A0ABW8CXV1</accession>
<gene>
    <name evidence="4" type="ORF">ACIGW0_24085</name>
</gene>
<evidence type="ECO:0000256" key="2">
    <source>
        <dbReference type="SAM" id="MobiDB-lite"/>
    </source>
</evidence>
<evidence type="ECO:0000256" key="1">
    <source>
        <dbReference type="PROSITE-ProRule" id="PRU00169"/>
    </source>
</evidence>
<name>A0ABW8CXV1_STRBI</name>
<comment type="caution">
    <text evidence="4">The sequence shown here is derived from an EMBL/GenBank/DDBJ whole genome shotgun (WGS) entry which is preliminary data.</text>
</comment>
<feature type="region of interest" description="Disordered" evidence="2">
    <location>
        <begin position="123"/>
        <end position="143"/>
    </location>
</feature>
<evidence type="ECO:0000313" key="5">
    <source>
        <dbReference type="Proteomes" id="UP001614391"/>
    </source>
</evidence>
<organism evidence="4 5">
    <name type="scientific">Streptomyces bikiniensis</name>
    <dbReference type="NCBI Taxonomy" id="1896"/>
    <lineage>
        <taxon>Bacteria</taxon>
        <taxon>Bacillati</taxon>
        <taxon>Actinomycetota</taxon>
        <taxon>Actinomycetes</taxon>
        <taxon>Kitasatosporales</taxon>
        <taxon>Streptomycetaceae</taxon>
        <taxon>Streptomyces</taxon>
    </lineage>
</organism>
<dbReference type="SUPFAM" id="SSF52172">
    <property type="entry name" value="CheY-like"/>
    <property type="match status" value="1"/>
</dbReference>
<evidence type="ECO:0000313" key="4">
    <source>
        <dbReference type="EMBL" id="MFI9122428.1"/>
    </source>
</evidence>
<dbReference type="InterPro" id="IPR001789">
    <property type="entry name" value="Sig_transdc_resp-reg_receiver"/>
</dbReference>
<dbReference type="EMBL" id="JBITYT010000011">
    <property type="protein sequence ID" value="MFI9122428.1"/>
    <property type="molecule type" value="Genomic_DNA"/>
</dbReference>
<dbReference type="PROSITE" id="PS50110">
    <property type="entry name" value="RESPONSE_REGULATORY"/>
    <property type="match status" value="1"/>
</dbReference>
<dbReference type="Proteomes" id="UP001614391">
    <property type="component" value="Unassembled WGS sequence"/>
</dbReference>